<evidence type="ECO:0000256" key="6">
    <source>
        <dbReference type="HAMAP-Rule" id="MF_01930"/>
    </source>
</evidence>
<dbReference type="GO" id="GO:0004644">
    <property type="term" value="F:phosphoribosylglycinamide formyltransferase activity"/>
    <property type="evidence" value="ECO:0007669"/>
    <property type="project" value="UniProtKB-UniRule"/>
</dbReference>
<keyword evidence="2 6" id="KW-0808">Transferase</keyword>
<dbReference type="EC" id="2.1.2.2" evidence="6"/>
<dbReference type="AlphaFoldDB" id="Q1ZJJ7"/>
<dbReference type="EMBL" id="AAOJ01000023">
    <property type="protein sequence ID" value="EAS62350.1"/>
    <property type="molecule type" value="Genomic_DNA"/>
</dbReference>
<evidence type="ECO:0000256" key="4">
    <source>
        <dbReference type="ARBA" id="ARBA00038440"/>
    </source>
</evidence>
<dbReference type="CDD" id="cd08645">
    <property type="entry name" value="FMT_core_GART"/>
    <property type="match status" value="1"/>
</dbReference>
<evidence type="ECO:0000259" key="7">
    <source>
        <dbReference type="Pfam" id="PF00551"/>
    </source>
</evidence>
<dbReference type="GO" id="GO:0005829">
    <property type="term" value="C:cytosol"/>
    <property type="evidence" value="ECO:0007669"/>
    <property type="project" value="TreeGrafter"/>
</dbReference>
<feature type="active site" description="Proton donor" evidence="6">
    <location>
        <position position="110"/>
    </location>
</feature>
<sequence>MKNIVVLISGSGSNLQAIIDACSAGLIKNSQITAVISNKENAYGLERARNANIEAIHIAPNQYTDREQYDEALADCIEQFKPDVVILAGFMRILSADFVRRFKGKMLNIHPSLLPKYPGLNTHQRAMDAGDNVHGTSVHFVTEELDGGPVILQARVPIFDNDTVEEVTARVQKQEHAIYPLVTQWLAENRLTMSNDGKAILDGIELPAQGYAAQ</sequence>
<protein>
    <recommendedName>
        <fullName evidence="6">Phosphoribosylglycinamide formyltransferase</fullName>
        <ecNumber evidence="6">2.1.2.2</ecNumber>
    </recommendedName>
    <alternativeName>
        <fullName evidence="6">5'-phosphoribosylglycinamide transformylase</fullName>
    </alternativeName>
    <alternativeName>
        <fullName evidence="6">GAR transformylase</fullName>
        <shortName evidence="6">GART</shortName>
    </alternativeName>
</protein>
<organism evidence="8 9">
    <name type="scientific">Photobacterium angustum (strain S14 / CCUG 15956)</name>
    <name type="common">Vibrio sp. (strain S14 / CCUG 15956)</name>
    <dbReference type="NCBI Taxonomy" id="314292"/>
    <lineage>
        <taxon>Bacteria</taxon>
        <taxon>Pseudomonadati</taxon>
        <taxon>Pseudomonadota</taxon>
        <taxon>Gammaproteobacteria</taxon>
        <taxon>Vibrionales</taxon>
        <taxon>Vibrionaceae</taxon>
        <taxon>Photobacterium</taxon>
    </lineage>
</organism>
<dbReference type="InterPro" id="IPR002376">
    <property type="entry name" value="Formyl_transf_N"/>
</dbReference>
<evidence type="ECO:0000256" key="2">
    <source>
        <dbReference type="ARBA" id="ARBA00022679"/>
    </source>
</evidence>
<dbReference type="Proteomes" id="UP000001603">
    <property type="component" value="Unassembled WGS sequence"/>
</dbReference>
<accession>Q1ZJJ7</accession>
<comment type="function">
    <text evidence="6">Catalyzes the transfer of a formyl group from 10-formyltetrahydrofolate to 5-phospho-ribosyl-glycinamide (GAR), producing 5-phospho-ribosyl-N-formylglycinamide (FGAR) and tetrahydrofolate.</text>
</comment>
<feature type="site" description="Raises pKa of active site His" evidence="6">
    <location>
        <position position="146"/>
    </location>
</feature>
<feature type="binding site" evidence="6">
    <location>
        <position position="108"/>
    </location>
    <ligand>
        <name>(6R)-10-formyltetrahydrofolate</name>
        <dbReference type="ChEBI" id="CHEBI:195366"/>
    </ligand>
</feature>
<evidence type="ECO:0000313" key="9">
    <source>
        <dbReference type="Proteomes" id="UP000001603"/>
    </source>
</evidence>
<dbReference type="NCBIfam" id="TIGR00639">
    <property type="entry name" value="PurN"/>
    <property type="match status" value="1"/>
</dbReference>
<dbReference type="HOGENOM" id="CLU_038395_1_1_6"/>
<dbReference type="SUPFAM" id="SSF53328">
    <property type="entry name" value="Formyltransferase"/>
    <property type="match status" value="1"/>
</dbReference>
<dbReference type="RefSeq" id="WP_005363500.1">
    <property type="nucleotide sequence ID" value="NZ_AAOJ01000023.1"/>
</dbReference>
<dbReference type="PANTHER" id="PTHR43369">
    <property type="entry name" value="PHOSPHORIBOSYLGLYCINAMIDE FORMYLTRANSFERASE"/>
    <property type="match status" value="1"/>
</dbReference>
<comment type="similarity">
    <text evidence="4 6">Belongs to the GART family.</text>
</comment>
<dbReference type="InterPro" id="IPR036477">
    <property type="entry name" value="Formyl_transf_N_sf"/>
</dbReference>
<comment type="caution">
    <text evidence="8">The sequence shown here is derived from an EMBL/GenBank/DDBJ whole genome shotgun (WGS) entry which is preliminary data.</text>
</comment>
<dbReference type="GO" id="GO:0006189">
    <property type="term" value="P:'de novo' IMP biosynthetic process"/>
    <property type="evidence" value="ECO:0007669"/>
    <property type="project" value="UniProtKB-UniRule"/>
</dbReference>
<dbReference type="HAMAP" id="MF_01930">
    <property type="entry name" value="PurN"/>
    <property type="match status" value="1"/>
</dbReference>
<evidence type="ECO:0000313" key="8">
    <source>
        <dbReference type="EMBL" id="EAS62350.1"/>
    </source>
</evidence>
<comment type="catalytic activity">
    <reaction evidence="5 6">
        <text>N(1)-(5-phospho-beta-D-ribosyl)glycinamide + (6R)-10-formyltetrahydrofolate = N(2)-formyl-N(1)-(5-phospho-beta-D-ribosyl)glycinamide + (6S)-5,6,7,8-tetrahydrofolate + H(+)</text>
        <dbReference type="Rhea" id="RHEA:15053"/>
        <dbReference type="ChEBI" id="CHEBI:15378"/>
        <dbReference type="ChEBI" id="CHEBI:57453"/>
        <dbReference type="ChEBI" id="CHEBI:143788"/>
        <dbReference type="ChEBI" id="CHEBI:147286"/>
        <dbReference type="ChEBI" id="CHEBI:195366"/>
        <dbReference type="EC" id="2.1.2.2"/>
    </reaction>
</comment>
<dbReference type="PROSITE" id="PS00373">
    <property type="entry name" value="GART"/>
    <property type="match status" value="1"/>
</dbReference>
<dbReference type="PANTHER" id="PTHR43369:SF2">
    <property type="entry name" value="PHOSPHORIBOSYLGLYCINAMIDE FORMYLTRANSFERASE"/>
    <property type="match status" value="1"/>
</dbReference>
<dbReference type="UniPathway" id="UPA00074">
    <property type="reaction ID" value="UER00126"/>
</dbReference>
<dbReference type="InterPro" id="IPR004607">
    <property type="entry name" value="GART"/>
</dbReference>
<dbReference type="OrthoDB" id="9806170at2"/>
<feature type="domain" description="Formyl transferase N-terminal" evidence="7">
    <location>
        <begin position="2"/>
        <end position="182"/>
    </location>
</feature>
<feature type="binding site" evidence="6">
    <location>
        <begin position="12"/>
        <end position="14"/>
    </location>
    <ligand>
        <name>N(1)-(5-phospho-beta-D-ribosyl)glycinamide</name>
        <dbReference type="ChEBI" id="CHEBI:143788"/>
    </ligand>
</feature>
<evidence type="ECO:0000256" key="3">
    <source>
        <dbReference type="ARBA" id="ARBA00022755"/>
    </source>
</evidence>
<dbReference type="Pfam" id="PF00551">
    <property type="entry name" value="Formyl_trans_N"/>
    <property type="match status" value="1"/>
</dbReference>
<feature type="binding site" evidence="6">
    <location>
        <begin position="91"/>
        <end position="94"/>
    </location>
    <ligand>
        <name>(6R)-10-formyltetrahydrofolate</name>
        <dbReference type="ChEBI" id="CHEBI:195366"/>
    </ligand>
</feature>
<proteinExistence type="inferred from homology"/>
<keyword evidence="3 6" id="KW-0658">Purine biosynthesis</keyword>
<comment type="pathway">
    <text evidence="1 6">Purine metabolism; IMP biosynthesis via de novo pathway; N(2)-formyl-N(1)-(5-phospho-D-ribosyl)glycinamide from N(1)-(5-phospho-D-ribosyl)glycinamide (10-formyl THF route): step 1/1.</text>
</comment>
<evidence type="ECO:0000256" key="1">
    <source>
        <dbReference type="ARBA" id="ARBA00005054"/>
    </source>
</evidence>
<reference evidence="8 9" key="1">
    <citation type="journal article" date="2009" name="Proc. Natl. Acad. Sci. U.S.A.">
        <title>The genomic basis of trophic strategy in marine bacteria.</title>
        <authorList>
            <person name="Lauro F.M."/>
            <person name="McDougald D."/>
            <person name="Thomas T."/>
            <person name="Williams T.J."/>
            <person name="Egan S."/>
            <person name="Rice S."/>
            <person name="DeMaere M.Z."/>
            <person name="Ting L."/>
            <person name="Ertan H."/>
            <person name="Johnson J."/>
            <person name="Ferriera S."/>
            <person name="Lapidus A."/>
            <person name="Anderson I."/>
            <person name="Kyrpides N."/>
            <person name="Munk A.C."/>
            <person name="Detter C."/>
            <person name="Han C.S."/>
            <person name="Brown M.V."/>
            <person name="Robb F.T."/>
            <person name="Kjelleberg S."/>
            <person name="Cavicchioli R."/>
        </authorList>
    </citation>
    <scope>NUCLEOTIDE SEQUENCE [LARGE SCALE GENOMIC DNA]</scope>
    <source>
        <strain evidence="8 9">S14</strain>
    </source>
</reference>
<dbReference type="InterPro" id="IPR001555">
    <property type="entry name" value="GART_AS"/>
</dbReference>
<feature type="binding site" evidence="6">
    <location>
        <position position="66"/>
    </location>
    <ligand>
        <name>(6R)-10-formyltetrahydrofolate</name>
        <dbReference type="ChEBI" id="CHEBI:195366"/>
    </ligand>
</feature>
<evidence type="ECO:0000256" key="5">
    <source>
        <dbReference type="ARBA" id="ARBA00047664"/>
    </source>
</evidence>
<dbReference type="Gene3D" id="3.40.50.170">
    <property type="entry name" value="Formyl transferase, N-terminal domain"/>
    <property type="match status" value="1"/>
</dbReference>
<name>Q1ZJJ7_PHOAS</name>
<gene>
    <name evidence="6" type="primary">purN</name>
    <name evidence="8" type="ORF">VAS14_00443</name>
</gene>